<keyword evidence="5" id="KW-1133">Transmembrane helix</keyword>
<keyword evidence="4" id="KW-0735">Signal-anchor</keyword>
<keyword evidence="6" id="KW-0472">Membrane</keyword>
<protein>
    <recommendedName>
        <fullName evidence="8">Hexosyltransferase</fullName>
    </recommendedName>
</protein>
<accession>A0A7S3W2W7</accession>
<evidence type="ECO:0000256" key="6">
    <source>
        <dbReference type="ARBA" id="ARBA00023136"/>
    </source>
</evidence>
<dbReference type="PANTHER" id="PTHR23033:SF14">
    <property type="entry name" value="GLYCOPROTEIN-N-ACETYLGALACTOSAMINE 3-BETA-GALACTOSYLTRANSFERASE 1-RELATED"/>
    <property type="match status" value="1"/>
</dbReference>
<gene>
    <name evidence="7" type="ORF">EHUX00137_LOCUS6228</name>
</gene>
<dbReference type="Gene3D" id="3.90.550.50">
    <property type="match status" value="1"/>
</dbReference>
<proteinExistence type="inferred from homology"/>
<evidence type="ECO:0000256" key="2">
    <source>
        <dbReference type="ARBA" id="ARBA00006462"/>
    </source>
</evidence>
<reference evidence="7" key="1">
    <citation type="submission" date="2021-01" db="EMBL/GenBank/DDBJ databases">
        <authorList>
            <person name="Corre E."/>
            <person name="Pelletier E."/>
            <person name="Niang G."/>
            <person name="Scheremetjew M."/>
            <person name="Finn R."/>
            <person name="Kale V."/>
            <person name="Holt S."/>
            <person name="Cochrane G."/>
            <person name="Meng A."/>
            <person name="Brown T."/>
            <person name="Cohen L."/>
        </authorList>
    </citation>
    <scope>NUCLEOTIDE SEQUENCE</scope>
    <source>
        <strain evidence="7">379</strain>
    </source>
</reference>
<comment type="similarity">
    <text evidence="2">Belongs to the glycosyltransferase 31 family. Beta3-Gal-T subfamily.</text>
</comment>
<sequence length="337" mass="36879">MVALNGSACARLRRKRTCRSFAVSDCAPERSGPTADCCTEAELREEARGGPSDDALLLDRIVLQPAPTRRLRLLCVVSTFAERHALARAAASSWLTQCDGALVLSDRDDESVPATGVPHAGPEGAESWQKSRANWRVLHALVVRGNASYDYVAYGGDDYIVLVDNLRSLLDSAPLRSQHERSAPLFLGRRFTSWRHQHASLSHFNAGGPGVVLNSHALRLLGPRLDEAGGAPPRSPCLAESEGEDVAMALCLQTFGVAPSETRDSLGRERFHPFWPAHHYALRSEHLAADDWYRLASLNLSFGADCCSASSVAFHYVRGEDMTRVFQLVYGCRAGRR</sequence>
<evidence type="ECO:0000313" key="7">
    <source>
        <dbReference type="EMBL" id="CAE0531909.1"/>
    </source>
</evidence>
<evidence type="ECO:0000256" key="1">
    <source>
        <dbReference type="ARBA" id="ARBA00004606"/>
    </source>
</evidence>
<dbReference type="PANTHER" id="PTHR23033">
    <property type="entry name" value="BETA1,3-GALACTOSYLTRANSFERASE"/>
    <property type="match status" value="1"/>
</dbReference>
<comment type="subcellular location">
    <subcellularLocation>
        <location evidence="1">Membrane</location>
        <topology evidence="1">Single-pass type II membrane protein</topology>
    </subcellularLocation>
</comment>
<evidence type="ECO:0008006" key="8">
    <source>
        <dbReference type="Google" id="ProtNLM"/>
    </source>
</evidence>
<evidence type="ECO:0000256" key="5">
    <source>
        <dbReference type="ARBA" id="ARBA00022989"/>
    </source>
</evidence>
<keyword evidence="3" id="KW-0812">Transmembrane</keyword>
<evidence type="ECO:0000256" key="3">
    <source>
        <dbReference type="ARBA" id="ARBA00022692"/>
    </source>
</evidence>
<dbReference type="GO" id="GO:0016263">
    <property type="term" value="F:glycoprotein-N-acetylgalactosamine 3-beta-galactosyltransferase activity"/>
    <property type="evidence" value="ECO:0007669"/>
    <property type="project" value="TreeGrafter"/>
</dbReference>
<dbReference type="InterPro" id="IPR026050">
    <property type="entry name" value="C1GALT1/C1GALT1_chp1"/>
</dbReference>
<dbReference type="GO" id="GO:0016020">
    <property type="term" value="C:membrane"/>
    <property type="evidence" value="ECO:0007669"/>
    <property type="project" value="UniProtKB-SubCell"/>
</dbReference>
<organism evidence="7">
    <name type="scientific">Emiliania huxleyi</name>
    <name type="common">Coccolithophore</name>
    <name type="synonym">Pontosphaera huxleyi</name>
    <dbReference type="NCBI Taxonomy" id="2903"/>
    <lineage>
        <taxon>Eukaryota</taxon>
        <taxon>Haptista</taxon>
        <taxon>Haptophyta</taxon>
        <taxon>Prymnesiophyceae</taxon>
        <taxon>Isochrysidales</taxon>
        <taxon>Noelaerhabdaceae</taxon>
        <taxon>Emiliania</taxon>
    </lineage>
</organism>
<name>A0A7S3W2W7_EMIHU</name>
<dbReference type="AlphaFoldDB" id="A0A7S3W2W7"/>
<dbReference type="EMBL" id="HBIR01009020">
    <property type="protein sequence ID" value="CAE0531909.1"/>
    <property type="molecule type" value="Transcribed_RNA"/>
</dbReference>
<evidence type="ECO:0000256" key="4">
    <source>
        <dbReference type="ARBA" id="ARBA00022968"/>
    </source>
</evidence>